<gene>
    <name evidence="2" type="ORF">GCM10007049_17620</name>
</gene>
<dbReference type="EMBL" id="BMWX01000003">
    <property type="protein sequence ID" value="GGZ25572.1"/>
    <property type="molecule type" value="Genomic_DNA"/>
</dbReference>
<dbReference type="Proteomes" id="UP000619457">
    <property type="component" value="Unassembled WGS sequence"/>
</dbReference>
<dbReference type="InterPro" id="IPR027275">
    <property type="entry name" value="PRC-brl_dom"/>
</dbReference>
<dbReference type="PANTHER" id="PTHR36505">
    <property type="entry name" value="BLR1072 PROTEIN"/>
    <property type="match status" value="1"/>
</dbReference>
<feature type="domain" description="PRC-barrel" evidence="1">
    <location>
        <begin position="12"/>
        <end position="85"/>
    </location>
</feature>
<evidence type="ECO:0000259" key="1">
    <source>
        <dbReference type="Pfam" id="PF05239"/>
    </source>
</evidence>
<keyword evidence="3" id="KW-1185">Reference proteome</keyword>
<name>A0A918PWV0_9BACT</name>
<dbReference type="AlphaFoldDB" id="A0A918PWV0"/>
<dbReference type="InterPro" id="IPR011033">
    <property type="entry name" value="PRC_barrel-like_sf"/>
</dbReference>
<accession>A0A918PWV0</accession>
<reference evidence="2" key="1">
    <citation type="journal article" date="2014" name="Int. J. Syst. Evol. Microbiol.">
        <title>Complete genome sequence of Corynebacterium casei LMG S-19264T (=DSM 44701T), isolated from a smear-ripened cheese.</title>
        <authorList>
            <consortium name="US DOE Joint Genome Institute (JGI-PGF)"/>
            <person name="Walter F."/>
            <person name="Albersmeier A."/>
            <person name="Kalinowski J."/>
            <person name="Ruckert C."/>
        </authorList>
    </citation>
    <scope>NUCLEOTIDE SEQUENCE</scope>
    <source>
        <strain evidence="2">KCTC 12368</strain>
    </source>
</reference>
<dbReference type="RefSeq" id="WP_018473353.1">
    <property type="nucleotide sequence ID" value="NZ_BMWX01000003.1"/>
</dbReference>
<dbReference type="SUPFAM" id="SSF50346">
    <property type="entry name" value="PRC-barrel domain"/>
    <property type="match status" value="1"/>
</dbReference>
<evidence type="ECO:0000313" key="2">
    <source>
        <dbReference type="EMBL" id="GGZ25572.1"/>
    </source>
</evidence>
<evidence type="ECO:0000313" key="3">
    <source>
        <dbReference type="Proteomes" id="UP000619457"/>
    </source>
</evidence>
<proteinExistence type="predicted"/>
<dbReference type="PANTHER" id="PTHR36505:SF1">
    <property type="entry name" value="BLR1072 PROTEIN"/>
    <property type="match status" value="1"/>
</dbReference>
<organism evidence="2 3">
    <name type="scientific">Echinicola pacifica</name>
    <dbReference type="NCBI Taxonomy" id="346377"/>
    <lineage>
        <taxon>Bacteria</taxon>
        <taxon>Pseudomonadati</taxon>
        <taxon>Bacteroidota</taxon>
        <taxon>Cytophagia</taxon>
        <taxon>Cytophagales</taxon>
        <taxon>Cyclobacteriaceae</taxon>
        <taxon>Echinicola</taxon>
    </lineage>
</organism>
<dbReference type="Gene3D" id="2.30.30.240">
    <property type="entry name" value="PRC-barrel domain"/>
    <property type="match status" value="1"/>
</dbReference>
<dbReference type="Pfam" id="PF05239">
    <property type="entry name" value="PRC"/>
    <property type="match status" value="1"/>
</dbReference>
<reference evidence="2" key="2">
    <citation type="submission" date="2020-09" db="EMBL/GenBank/DDBJ databases">
        <authorList>
            <person name="Sun Q."/>
            <person name="Kim S."/>
        </authorList>
    </citation>
    <scope>NUCLEOTIDE SEQUENCE</scope>
    <source>
        <strain evidence="2">KCTC 12368</strain>
    </source>
</reference>
<sequence length="124" mass="14038">MRNRKNELILSGSSINGTVVKTPRDEKIGNIKDTMIETSTGKIAYAVLEVDTGFLNLGSKYFAIPWQALSLDNHQDEVIILDVDKDKLENSPGFDKDNWPSGPQYEFINQVHTYYGFETEKPLI</sequence>
<comment type="caution">
    <text evidence="2">The sequence shown here is derived from an EMBL/GenBank/DDBJ whole genome shotgun (WGS) entry which is preliminary data.</text>
</comment>
<protein>
    <recommendedName>
        <fullName evidence="1">PRC-barrel domain-containing protein</fullName>
    </recommendedName>
</protein>